<dbReference type="Proteomes" id="UP000290289">
    <property type="component" value="Chromosome 12"/>
</dbReference>
<dbReference type="EMBL" id="RDQH01000338">
    <property type="protein sequence ID" value="RXH82247.1"/>
    <property type="molecule type" value="Genomic_DNA"/>
</dbReference>
<organism evidence="8 9">
    <name type="scientific">Malus domestica</name>
    <name type="common">Apple</name>
    <name type="synonym">Pyrus malus</name>
    <dbReference type="NCBI Taxonomy" id="3750"/>
    <lineage>
        <taxon>Eukaryota</taxon>
        <taxon>Viridiplantae</taxon>
        <taxon>Streptophyta</taxon>
        <taxon>Embryophyta</taxon>
        <taxon>Tracheophyta</taxon>
        <taxon>Spermatophyta</taxon>
        <taxon>Magnoliopsida</taxon>
        <taxon>eudicotyledons</taxon>
        <taxon>Gunneridae</taxon>
        <taxon>Pentapetalae</taxon>
        <taxon>rosids</taxon>
        <taxon>fabids</taxon>
        <taxon>Rosales</taxon>
        <taxon>Rosaceae</taxon>
        <taxon>Amygdaloideae</taxon>
        <taxon>Maleae</taxon>
        <taxon>Malus</taxon>
    </lineage>
</organism>
<feature type="domain" description="HMA" evidence="7">
    <location>
        <begin position="24"/>
        <end position="90"/>
    </location>
</feature>
<accession>A0A498IJI6</accession>
<protein>
    <recommendedName>
        <fullName evidence="7">HMA domain-containing protein</fullName>
    </recommendedName>
</protein>
<dbReference type="PANTHER" id="PTHR45868">
    <property type="entry name" value="HEAVY METAL-ASSOCIATED ISOPRENYLATED PLANT PROTEIN 33-RELATED"/>
    <property type="match status" value="1"/>
</dbReference>
<dbReference type="InterPro" id="IPR036163">
    <property type="entry name" value="HMA_dom_sf"/>
</dbReference>
<name>A0A498IJI6_MALDO</name>
<sequence length="272" mass="29604">MPTAEAEAKSQAKSEEVSQPPLKNKIWVLKVRIHCEGCIKEVEKILKKIDGVFRTDSDGKIGKESKVTVTGNVEPEILIKALAKGGKHAEMCFGGDYDEDGSDCEVEKSRGGGGGRGGASSSGTKKNKKWQKGNANAGDSDEDAQCGDAAPPRTGSPPYHGNVPRLDFAPAPAPAYHMAPHLQMYEYYQYPRQNYDRLPIQAMNFNTAYPASSYGVSQYAAPLPHAHSYTYASHHSDSYPQYYTSPPPYNSPQQSDSFGLFSDENPNGCSIM</sequence>
<evidence type="ECO:0000256" key="1">
    <source>
        <dbReference type="ARBA" id="ARBA00022481"/>
    </source>
</evidence>
<evidence type="ECO:0000256" key="6">
    <source>
        <dbReference type="SAM" id="MobiDB-lite"/>
    </source>
</evidence>
<evidence type="ECO:0000313" key="8">
    <source>
        <dbReference type="EMBL" id="RXH82247.1"/>
    </source>
</evidence>
<keyword evidence="9" id="KW-1185">Reference proteome</keyword>
<evidence type="ECO:0000256" key="3">
    <source>
        <dbReference type="ARBA" id="ARBA00023288"/>
    </source>
</evidence>
<dbReference type="PANTHER" id="PTHR45868:SF69">
    <property type="entry name" value="HEAVY METAL-ASSOCIATED ISOPRENYLATED PLANT PROTEIN 35"/>
    <property type="match status" value="1"/>
</dbReference>
<keyword evidence="1" id="KW-0488">Methylation</keyword>
<comment type="similarity">
    <text evidence="5">Belongs to the HIPP family.</text>
</comment>
<dbReference type="CDD" id="cd00371">
    <property type="entry name" value="HMA"/>
    <property type="match status" value="1"/>
</dbReference>
<keyword evidence="3" id="KW-0449">Lipoprotein</keyword>
<dbReference type="AlphaFoldDB" id="A0A498IJI6"/>
<reference evidence="8 9" key="1">
    <citation type="submission" date="2018-10" db="EMBL/GenBank/DDBJ databases">
        <title>A high-quality apple genome assembly.</title>
        <authorList>
            <person name="Hu J."/>
        </authorList>
    </citation>
    <scope>NUCLEOTIDE SEQUENCE [LARGE SCALE GENOMIC DNA]</scope>
    <source>
        <strain evidence="9">cv. HFTH1</strain>
        <tissue evidence="8">Young leaf</tissue>
    </source>
</reference>
<evidence type="ECO:0000256" key="5">
    <source>
        <dbReference type="ARBA" id="ARBA00024045"/>
    </source>
</evidence>
<dbReference type="Gene3D" id="3.30.70.100">
    <property type="match status" value="1"/>
</dbReference>
<feature type="region of interest" description="Disordered" evidence="6">
    <location>
        <begin position="103"/>
        <end position="166"/>
    </location>
</feature>
<evidence type="ECO:0000259" key="7">
    <source>
        <dbReference type="PROSITE" id="PS50846"/>
    </source>
</evidence>
<comment type="caution">
    <text evidence="8">The sequence shown here is derived from an EMBL/GenBank/DDBJ whole genome shotgun (WGS) entry which is preliminary data.</text>
</comment>
<evidence type="ECO:0000256" key="4">
    <source>
        <dbReference type="ARBA" id="ARBA00023289"/>
    </source>
</evidence>
<proteinExistence type="inferred from homology"/>
<dbReference type="InterPro" id="IPR006121">
    <property type="entry name" value="HMA_dom"/>
</dbReference>
<dbReference type="Pfam" id="PF00403">
    <property type="entry name" value="HMA"/>
    <property type="match status" value="1"/>
</dbReference>
<dbReference type="PROSITE" id="PS50846">
    <property type="entry name" value="HMA_2"/>
    <property type="match status" value="1"/>
</dbReference>
<keyword evidence="2" id="KW-0479">Metal-binding</keyword>
<keyword evidence="4" id="KW-0636">Prenylation</keyword>
<evidence type="ECO:0000256" key="2">
    <source>
        <dbReference type="ARBA" id="ARBA00022723"/>
    </source>
</evidence>
<feature type="compositionally biased region" description="Gly residues" evidence="6">
    <location>
        <begin position="111"/>
        <end position="120"/>
    </location>
</feature>
<dbReference type="GO" id="GO:0046872">
    <property type="term" value="F:metal ion binding"/>
    <property type="evidence" value="ECO:0007669"/>
    <property type="project" value="UniProtKB-KW"/>
</dbReference>
<dbReference type="SUPFAM" id="SSF55008">
    <property type="entry name" value="HMA, heavy metal-associated domain"/>
    <property type="match status" value="1"/>
</dbReference>
<gene>
    <name evidence="8" type="ORF">DVH24_036588</name>
</gene>
<evidence type="ECO:0000313" key="9">
    <source>
        <dbReference type="Proteomes" id="UP000290289"/>
    </source>
</evidence>